<proteinExistence type="predicted"/>
<protein>
    <submittedName>
        <fullName evidence="2">Retroviral-like aspartic protease family protein</fullName>
    </submittedName>
</protein>
<evidence type="ECO:0000313" key="2">
    <source>
        <dbReference type="EMBL" id="QWV93244.1"/>
    </source>
</evidence>
<dbReference type="Pfam" id="PF13650">
    <property type="entry name" value="Asp_protease_2"/>
    <property type="match status" value="1"/>
</dbReference>
<feature type="region of interest" description="Disordered" evidence="1">
    <location>
        <begin position="168"/>
        <end position="221"/>
    </location>
</feature>
<dbReference type="EMBL" id="CP076723">
    <property type="protein sequence ID" value="QWV93244.1"/>
    <property type="molecule type" value="Genomic_DNA"/>
</dbReference>
<evidence type="ECO:0000256" key="1">
    <source>
        <dbReference type="SAM" id="MobiDB-lite"/>
    </source>
</evidence>
<name>A0ABX8J478_9BACT</name>
<dbReference type="InterPro" id="IPR001969">
    <property type="entry name" value="Aspartic_peptidase_AS"/>
</dbReference>
<dbReference type="RefSeq" id="WP_216799977.1">
    <property type="nucleotide sequence ID" value="NZ_CP076723.1"/>
</dbReference>
<gene>
    <name evidence="2" type="ORF">KP004_19075</name>
</gene>
<dbReference type="PROSITE" id="PS00141">
    <property type="entry name" value="ASP_PROTEASE"/>
    <property type="match status" value="1"/>
</dbReference>
<dbReference type="InterPro" id="IPR034122">
    <property type="entry name" value="Retropepsin-like_bacterial"/>
</dbReference>
<dbReference type="Proteomes" id="UP000683557">
    <property type="component" value="Chromosome"/>
</dbReference>
<keyword evidence="3" id="KW-1185">Reference proteome</keyword>
<accession>A0ABX8J478</accession>
<feature type="compositionally biased region" description="Polar residues" evidence="1">
    <location>
        <begin position="205"/>
        <end position="219"/>
    </location>
</feature>
<dbReference type="CDD" id="cd05483">
    <property type="entry name" value="retropepsin_like_bacteria"/>
    <property type="match status" value="1"/>
</dbReference>
<evidence type="ECO:0000313" key="3">
    <source>
        <dbReference type="Proteomes" id="UP000683557"/>
    </source>
</evidence>
<organism evidence="2 3">
    <name type="scientific">Geomonas oryzisoli</name>
    <dbReference type="NCBI Taxonomy" id="2847992"/>
    <lineage>
        <taxon>Bacteria</taxon>
        <taxon>Pseudomonadati</taxon>
        <taxon>Thermodesulfobacteriota</taxon>
        <taxon>Desulfuromonadia</taxon>
        <taxon>Geobacterales</taxon>
        <taxon>Geobacteraceae</taxon>
        <taxon>Geomonas</taxon>
    </lineage>
</organism>
<reference evidence="2 3" key="1">
    <citation type="submission" date="2021-06" db="EMBL/GenBank/DDBJ databases">
        <title>Gemonas diversity in paddy soil.</title>
        <authorList>
            <person name="Liu G."/>
        </authorList>
    </citation>
    <scope>NUCLEOTIDE SEQUENCE [LARGE SCALE GENOMIC DNA]</scope>
    <source>
        <strain evidence="2 3">RG10</strain>
    </source>
</reference>
<sequence>MRRGLVLPWGIAMDLEHLCRGIKERVALELRESTDASTRHELLIAALCDVERVVFPALGQAEGRQGYGRLQDVVMDLVSSIAIPLIKEGDGRAGGAVAKLAEVCPDALIRKKLAAYARELAVRQDCRAGQAPPARTLAGLAGLLAVAGLMYYLLWPYGSSEQAQLAQEQQIAEEVEPKGQPQPHEAVPATAEQEGAGEQKGRAEQPSQRQERSTATVTTAPAGDVTKVRVVDNQVLVPVTVKHGGQAVRLELILDTGATRTALHESVANRLPIDLRSAANAQAELADGRVVRSRIVRVDAVTVGPYARAPMEVELISYSGSSGMHDGLLGMDFLRKYRYQIDMEHEVIRWF</sequence>